<dbReference type="OrthoDB" id="2492032at2759"/>
<protein>
    <submittedName>
        <fullName evidence="1">Uncharacterized protein</fullName>
    </submittedName>
</protein>
<evidence type="ECO:0000313" key="2">
    <source>
        <dbReference type="Proteomes" id="UP000078512"/>
    </source>
</evidence>
<name>A0A197K216_9FUNG</name>
<reference evidence="1 2" key="1">
    <citation type="submission" date="2016-05" db="EMBL/GenBank/DDBJ databases">
        <title>Genome sequencing reveals origins of a unique bacterial endosymbiosis in the earliest lineages of terrestrial Fungi.</title>
        <authorList>
            <consortium name="DOE Joint Genome Institute"/>
            <person name="Uehling J."/>
            <person name="Gryganskyi A."/>
            <person name="Hameed K."/>
            <person name="Tschaplinski T."/>
            <person name="Misztal P."/>
            <person name="Wu S."/>
            <person name="Desiro A."/>
            <person name="Vande Pol N."/>
            <person name="Du Z.-Y."/>
            <person name="Zienkiewicz A."/>
            <person name="Zienkiewicz K."/>
            <person name="Morin E."/>
            <person name="Tisserant E."/>
            <person name="Splivallo R."/>
            <person name="Hainaut M."/>
            <person name="Henrissat B."/>
            <person name="Ohm R."/>
            <person name="Kuo A."/>
            <person name="Yan J."/>
            <person name="Lipzen A."/>
            <person name="Nolan M."/>
            <person name="Labutti K."/>
            <person name="Barry K."/>
            <person name="Goldstein A."/>
            <person name="Labbe J."/>
            <person name="Schadt C."/>
            <person name="Tuskan G."/>
            <person name="Grigoriev I."/>
            <person name="Martin F."/>
            <person name="Vilgalys R."/>
            <person name="Bonito G."/>
        </authorList>
    </citation>
    <scope>NUCLEOTIDE SEQUENCE [LARGE SCALE GENOMIC DNA]</scope>
    <source>
        <strain evidence="1 2">AG-77</strain>
    </source>
</reference>
<organism evidence="1 2">
    <name type="scientific">Linnemannia elongata AG-77</name>
    <dbReference type="NCBI Taxonomy" id="1314771"/>
    <lineage>
        <taxon>Eukaryota</taxon>
        <taxon>Fungi</taxon>
        <taxon>Fungi incertae sedis</taxon>
        <taxon>Mucoromycota</taxon>
        <taxon>Mortierellomycotina</taxon>
        <taxon>Mortierellomycetes</taxon>
        <taxon>Mortierellales</taxon>
        <taxon>Mortierellaceae</taxon>
        <taxon>Linnemannia</taxon>
    </lineage>
</organism>
<gene>
    <name evidence="1" type="ORF">K457DRAFT_348280</name>
</gene>
<proteinExistence type="predicted"/>
<dbReference type="EMBL" id="KV442028">
    <property type="protein sequence ID" value="OAQ31657.1"/>
    <property type="molecule type" value="Genomic_DNA"/>
</dbReference>
<accession>A0A197K216</accession>
<evidence type="ECO:0000313" key="1">
    <source>
        <dbReference type="EMBL" id="OAQ31657.1"/>
    </source>
</evidence>
<dbReference type="Proteomes" id="UP000078512">
    <property type="component" value="Unassembled WGS sequence"/>
</dbReference>
<sequence length="104" mass="11803">MTRVSFTHKYRSVRQHDGPVQRFQVPGLEDSTVTFISQRRCGDHFYTVLLSQVAGTFLGFDHVEVNGRVIPILNNPSNARRIRAYPLQVLRVLYASDNNPSSAD</sequence>
<dbReference type="AlphaFoldDB" id="A0A197K216"/>
<keyword evidence="2" id="KW-1185">Reference proteome</keyword>